<gene>
    <name evidence="2" type="ORF">SCH01S_29_00740</name>
</gene>
<comment type="caution">
    <text evidence="2">The sequence shown here is derived from an EMBL/GenBank/DDBJ whole genome shotgun (WGS) entry which is preliminary data.</text>
</comment>
<feature type="signal peptide" evidence="1">
    <location>
        <begin position="1"/>
        <end position="23"/>
    </location>
</feature>
<accession>A0A0E9MPP1</accession>
<dbReference type="InterPro" id="IPR011048">
    <property type="entry name" value="Haem_d1_sf"/>
</dbReference>
<evidence type="ECO:0000256" key="1">
    <source>
        <dbReference type="SAM" id="SignalP"/>
    </source>
</evidence>
<dbReference type="PANTHER" id="PTHR47197:SF3">
    <property type="entry name" value="DIHYDRO-HEME D1 DEHYDROGENASE"/>
    <property type="match status" value="1"/>
</dbReference>
<dbReference type="PROSITE" id="PS51257">
    <property type="entry name" value="PROKAR_LIPOPROTEIN"/>
    <property type="match status" value="1"/>
</dbReference>
<dbReference type="STRING" id="1219043.SCH01S_29_00740"/>
<dbReference type="RefSeq" id="WP_157032852.1">
    <property type="nucleotide sequence ID" value="NZ_BBWU01000029.1"/>
</dbReference>
<dbReference type="Proteomes" id="UP000033202">
    <property type="component" value="Unassembled WGS sequence"/>
</dbReference>
<organism evidence="2 3">
    <name type="scientific">Sphingomonas changbaiensis NBRC 104936</name>
    <dbReference type="NCBI Taxonomy" id="1219043"/>
    <lineage>
        <taxon>Bacteria</taxon>
        <taxon>Pseudomonadati</taxon>
        <taxon>Pseudomonadota</taxon>
        <taxon>Alphaproteobacteria</taxon>
        <taxon>Sphingomonadales</taxon>
        <taxon>Sphingomonadaceae</taxon>
        <taxon>Sphingomonas</taxon>
    </lineage>
</organism>
<dbReference type="InterPro" id="IPR051200">
    <property type="entry name" value="Host-pathogen_enzymatic-act"/>
</dbReference>
<dbReference type="AlphaFoldDB" id="A0A0E9MPP1"/>
<evidence type="ECO:0008006" key="4">
    <source>
        <dbReference type="Google" id="ProtNLM"/>
    </source>
</evidence>
<dbReference type="SUPFAM" id="SSF51004">
    <property type="entry name" value="C-terminal (heme d1) domain of cytochrome cd1-nitrite reductase"/>
    <property type="match status" value="1"/>
</dbReference>
<feature type="chain" id="PRO_5002429581" description="SMP-30/Gluconolactonase/LRE-like region domain-containing protein" evidence="1">
    <location>
        <begin position="24"/>
        <end position="339"/>
    </location>
</feature>
<dbReference type="EMBL" id="BBWU01000029">
    <property type="protein sequence ID" value="GAO39386.1"/>
    <property type="molecule type" value="Genomic_DNA"/>
</dbReference>
<reference evidence="2 3" key="1">
    <citation type="submission" date="2015-04" db="EMBL/GenBank/DDBJ databases">
        <title>Whole genome shotgun sequence of Sphingomonas changbaiensis NBRC 104936.</title>
        <authorList>
            <person name="Katano-Makiyama Y."/>
            <person name="Hosoyama A."/>
            <person name="Hashimoto M."/>
            <person name="Noguchi M."/>
            <person name="Tsuchikane K."/>
            <person name="Ohji S."/>
            <person name="Yamazoe A."/>
            <person name="Ichikawa N."/>
            <person name="Kimura A."/>
            <person name="Fujita N."/>
        </authorList>
    </citation>
    <scope>NUCLEOTIDE SEQUENCE [LARGE SCALE GENOMIC DNA]</scope>
    <source>
        <strain evidence="2 3">NBRC 104936</strain>
    </source>
</reference>
<dbReference type="InterPro" id="IPR015943">
    <property type="entry name" value="WD40/YVTN_repeat-like_dom_sf"/>
</dbReference>
<keyword evidence="1" id="KW-0732">Signal</keyword>
<dbReference type="Gene3D" id="2.130.10.10">
    <property type="entry name" value="YVTN repeat-like/Quinoprotein amine dehydrogenase"/>
    <property type="match status" value="1"/>
</dbReference>
<proteinExistence type="predicted"/>
<evidence type="ECO:0000313" key="2">
    <source>
        <dbReference type="EMBL" id="GAO39386.1"/>
    </source>
</evidence>
<dbReference type="PANTHER" id="PTHR47197">
    <property type="entry name" value="PROTEIN NIRF"/>
    <property type="match status" value="1"/>
</dbReference>
<keyword evidence="3" id="KW-1185">Reference proteome</keyword>
<protein>
    <recommendedName>
        <fullName evidence="4">SMP-30/Gluconolactonase/LRE-like region domain-containing protein</fullName>
    </recommendedName>
</protein>
<evidence type="ECO:0000313" key="3">
    <source>
        <dbReference type="Proteomes" id="UP000033202"/>
    </source>
</evidence>
<name>A0A0E9MPP1_9SPHN</name>
<sequence>MLDGAPRLSRLVLNTANALLALAAVVSTSACGAAPTIVAPGDAASPLSLRRTIALPDVKGRIDHLAIDVEHQRLYVAEYGNGTVDEIDLKAGRVSGRIAGLKEPQGVGFLPKQQQIVVASGDGSVRFYAAADRREVARLQLGDDADNVRIDARNGHVLVGYGSGGIATIDPATHQLLSRLVLPGHPEGFRLIGSRAFVNVPDRGSVIVADVDQVRVLAKWSTGLNRLNFPLAVMPSGKDIAVVYRLPAKLSLMQADTGASLSSRATCGDADDLFLAGDTILVVCGAGQVNVVASGKDVRVATAPGARTGLFVPELKTLFVAAPSRVHPAAIWEFGLKGF</sequence>
<dbReference type="OrthoDB" id="7510834at2"/>